<dbReference type="PANTHER" id="PTHR31544">
    <property type="entry name" value="AIG2-LIKE PROTEIN D"/>
    <property type="match status" value="1"/>
</dbReference>
<dbReference type="InterPro" id="IPR045038">
    <property type="entry name" value="AIG2-like"/>
</dbReference>
<feature type="region of interest" description="Disordered" evidence="4">
    <location>
        <begin position="1"/>
        <end position="65"/>
    </location>
</feature>
<evidence type="ECO:0000256" key="1">
    <source>
        <dbReference type="ARBA" id="ARBA00008861"/>
    </source>
</evidence>
<protein>
    <recommendedName>
        <fullName evidence="3">Putative gamma-glutamylcyclotransferase</fullName>
    </recommendedName>
</protein>
<dbReference type="InterPro" id="IPR009288">
    <property type="entry name" value="AIG2-like_dom"/>
</dbReference>
<sequence>MDKRNPSLPKGKREGTVTEADLDEQLMALADGYDDPGPSSSPSGSPESLQSSEYADDNDSHDDETAARISQYADDEAKFRDGLAPYFAAKNNLVTQVHLGKLMKSGAKPLFVYGSKMFAPVLCAILSLESEQLCISNMTPAYLDGYDRFCIKNSHNAAVLPHDPSRNSRPLAVDGMLIFNLTDKAKAKIDEYEGITKDEPDEAIYRKILVHPKLQLAADGGMVTVEAEMYLWACDPMFLKLQPSETIMWTAADFVLWQMEVRKQKTEEEAAQGKRELRSLNGKR</sequence>
<gene>
    <name evidence="6" type="ORF">K452DRAFT_290331</name>
</gene>
<evidence type="ECO:0000256" key="4">
    <source>
        <dbReference type="SAM" id="MobiDB-lite"/>
    </source>
</evidence>
<name>A0A6A6B3A9_9PEZI</name>
<feature type="compositionally biased region" description="Basic and acidic residues" evidence="4">
    <location>
        <begin position="1"/>
        <end position="16"/>
    </location>
</feature>
<proteinExistence type="inferred from homology"/>
<dbReference type="PANTHER" id="PTHR31544:SF2">
    <property type="entry name" value="AIG2-LIKE PROTEIN D"/>
    <property type="match status" value="1"/>
</dbReference>
<keyword evidence="7" id="KW-1185">Reference proteome</keyword>
<dbReference type="AlphaFoldDB" id="A0A6A6B3A9"/>
<dbReference type="Pfam" id="PF06094">
    <property type="entry name" value="GGACT"/>
    <property type="match status" value="1"/>
</dbReference>
<evidence type="ECO:0000313" key="6">
    <source>
        <dbReference type="EMBL" id="KAF2138679.1"/>
    </source>
</evidence>
<dbReference type="GO" id="GO:0016740">
    <property type="term" value="F:transferase activity"/>
    <property type="evidence" value="ECO:0007669"/>
    <property type="project" value="UniProtKB-KW"/>
</dbReference>
<keyword evidence="2" id="KW-0808">Transferase</keyword>
<dbReference type="InterPro" id="IPR013024">
    <property type="entry name" value="GGCT-like"/>
</dbReference>
<comment type="similarity">
    <text evidence="1">Belongs to the gamma-glutamylcyclotransferase family.</text>
</comment>
<organism evidence="6 7">
    <name type="scientific">Aplosporella prunicola CBS 121167</name>
    <dbReference type="NCBI Taxonomy" id="1176127"/>
    <lineage>
        <taxon>Eukaryota</taxon>
        <taxon>Fungi</taxon>
        <taxon>Dikarya</taxon>
        <taxon>Ascomycota</taxon>
        <taxon>Pezizomycotina</taxon>
        <taxon>Dothideomycetes</taxon>
        <taxon>Dothideomycetes incertae sedis</taxon>
        <taxon>Botryosphaeriales</taxon>
        <taxon>Aplosporellaceae</taxon>
        <taxon>Aplosporella</taxon>
    </lineage>
</organism>
<feature type="domain" description="Gamma-glutamylcyclotransferase AIG2-like" evidence="5">
    <location>
        <begin position="110"/>
        <end position="234"/>
    </location>
</feature>
<evidence type="ECO:0000256" key="2">
    <source>
        <dbReference type="ARBA" id="ARBA00022679"/>
    </source>
</evidence>
<dbReference type="OrthoDB" id="1044435at2759"/>
<dbReference type="Gene3D" id="3.10.490.10">
    <property type="entry name" value="Gamma-glutamyl cyclotransferase-like"/>
    <property type="match status" value="1"/>
</dbReference>
<evidence type="ECO:0000256" key="3">
    <source>
        <dbReference type="ARBA" id="ARBA00030602"/>
    </source>
</evidence>
<dbReference type="Proteomes" id="UP000799438">
    <property type="component" value="Unassembled WGS sequence"/>
</dbReference>
<dbReference type="EMBL" id="ML995495">
    <property type="protein sequence ID" value="KAF2138679.1"/>
    <property type="molecule type" value="Genomic_DNA"/>
</dbReference>
<accession>A0A6A6B3A9</accession>
<dbReference type="InterPro" id="IPR036568">
    <property type="entry name" value="GGCT-like_sf"/>
</dbReference>
<evidence type="ECO:0000313" key="7">
    <source>
        <dbReference type="Proteomes" id="UP000799438"/>
    </source>
</evidence>
<reference evidence="6" key="1">
    <citation type="journal article" date="2020" name="Stud. Mycol.">
        <title>101 Dothideomycetes genomes: a test case for predicting lifestyles and emergence of pathogens.</title>
        <authorList>
            <person name="Haridas S."/>
            <person name="Albert R."/>
            <person name="Binder M."/>
            <person name="Bloem J."/>
            <person name="Labutti K."/>
            <person name="Salamov A."/>
            <person name="Andreopoulos B."/>
            <person name="Baker S."/>
            <person name="Barry K."/>
            <person name="Bills G."/>
            <person name="Bluhm B."/>
            <person name="Cannon C."/>
            <person name="Castanera R."/>
            <person name="Culley D."/>
            <person name="Daum C."/>
            <person name="Ezra D."/>
            <person name="Gonzalez J."/>
            <person name="Henrissat B."/>
            <person name="Kuo A."/>
            <person name="Liang C."/>
            <person name="Lipzen A."/>
            <person name="Lutzoni F."/>
            <person name="Magnuson J."/>
            <person name="Mondo S."/>
            <person name="Nolan M."/>
            <person name="Ohm R."/>
            <person name="Pangilinan J."/>
            <person name="Park H.-J."/>
            <person name="Ramirez L."/>
            <person name="Alfaro M."/>
            <person name="Sun H."/>
            <person name="Tritt A."/>
            <person name="Yoshinaga Y."/>
            <person name="Zwiers L.-H."/>
            <person name="Turgeon B."/>
            <person name="Goodwin S."/>
            <person name="Spatafora J."/>
            <person name="Crous P."/>
            <person name="Grigoriev I."/>
        </authorList>
    </citation>
    <scope>NUCLEOTIDE SEQUENCE</scope>
    <source>
        <strain evidence="6">CBS 121167</strain>
    </source>
</reference>
<evidence type="ECO:0000259" key="5">
    <source>
        <dbReference type="Pfam" id="PF06094"/>
    </source>
</evidence>
<dbReference type="RefSeq" id="XP_033394392.1">
    <property type="nucleotide sequence ID" value="XM_033540982.1"/>
</dbReference>
<dbReference type="SUPFAM" id="SSF110857">
    <property type="entry name" value="Gamma-glutamyl cyclotransferase-like"/>
    <property type="match status" value="1"/>
</dbReference>
<dbReference type="CDD" id="cd06661">
    <property type="entry name" value="GGCT_like"/>
    <property type="match status" value="1"/>
</dbReference>
<feature type="compositionally biased region" description="Low complexity" evidence="4">
    <location>
        <begin position="36"/>
        <end position="53"/>
    </location>
</feature>
<dbReference type="GeneID" id="54298478"/>